<dbReference type="PANTHER" id="PTHR43646:SF2">
    <property type="entry name" value="GLYCOSYLTRANSFERASE 2-LIKE DOMAIN-CONTAINING PROTEIN"/>
    <property type="match status" value="1"/>
</dbReference>
<sequence length="270" mass="30887">MSGDRPFFSVIIPTLNEERYLPKLLKCLEGQLDRSFEVVVVDGKSEDKTVEKAQGLEVIISEKRNVSWQRNLGAKRARGKYLVFLDADVEVPANYLSEIHHYLLVNKDCRVMTTWMRPDSNNDSDKAMVLLMNLIVEVAKMAEKPVVGGYNIVIRKSVFENVGGFNPKIKIGEDYDLISRLAKVGETMQILRRVRATLSLRRYRHEGTLTYLRQAAVGTLSFWLKGPITRELFDYPMGGEIYRSRRKSGKGKLVASVKKYLTRLNGWLQI</sequence>
<dbReference type="InterPro" id="IPR001173">
    <property type="entry name" value="Glyco_trans_2-like"/>
</dbReference>
<dbReference type="AlphaFoldDB" id="A0A1F4ZDM9"/>
<dbReference type="InterPro" id="IPR029044">
    <property type="entry name" value="Nucleotide-diphossugar_trans"/>
</dbReference>
<keyword evidence="4" id="KW-0808">Transferase</keyword>
<organism evidence="7 8">
    <name type="scientific">Candidatus Amesbacteria bacterium RIFCSPLOWO2_01_FULL_48_25</name>
    <dbReference type="NCBI Taxonomy" id="1797259"/>
    <lineage>
        <taxon>Bacteria</taxon>
        <taxon>Candidatus Amesiibacteriota</taxon>
    </lineage>
</organism>
<evidence type="ECO:0000256" key="3">
    <source>
        <dbReference type="ARBA" id="ARBA00022676"/>
    </source>
</evidence>
<comment type="subcellular location">
    <subcellularLocation>
        <location evidence="1">Cell membrane</location>
    </subcellularLocation>
</comment>
<reference evidence="7 8" key="1">
    <citation type="journal article" date="2016" name="Nat. Commun.">
        <title>Thousands of microbial genomes shed light on interconnected biogeochemical processes in an aquifer system.</title>
        <authorList>
            <person name="Anantharaman K."/>
            <person name="Brown C.T."/>
            <person name="Hug L.A."/>
            <person name="Sharon I."/>
            <person name="Castelle C.J."/>
            <person name="Probst A.J."/>
            <person name="Thomas B.C."/>
            <person name="Singh A."/>
            <person name="Wilkins M.J."/>
            <person name="Karaoz U."/>
            <person name="Brodie E.L."/>
            <person name="Williams K.H."/>
            <person name="Hubbard S.S."/>
            <person name="Banfield J.F."/>
        </authorList>
    </citation>
    <scope>NUCLEOTIDE SEQUENCE [LARGE SCALE GENOMIC DNA]</scope>
</reference>
<name>A0A1F4ZDM9_9BACT</name>
<dbReference type="GO" id="GO:0016757">
    <property type="term" value="F:glycosyltransferase activity"/>
    <property type="evidence" value="ECO:0007669"/>
    <property type="project" value="UniProtKB-KW"/>
</dbReference>
<evidence type="ECO:0000256" key="4">
    <source>
        <dbReference type="ARBA" id="ARBA00022679"/>
    </source>
</evidence>
<evidence type="ECO:0000313" key="8">
    <source>
        <dbReference type="Proteomes" id="UP000177080"/>
    </source>
</evidence>
<dbReference type="Proteomes" id="UP000177080">
    <property type="component" value="Unassembled WGS sequence"/>
</dbReference>
<keyword evidence="3" id="KW-0328">Glycosyltransferase</keyword>
<evidence type="ECO:0000256" key="1">
    <source>
        <dbReference type="ARBA" id="ARBA00004236"/>
    </source>
</evidence>
<keyword evidence="2" id="KW-1003">Cell membrane</keyword>
<proteinExistence type="predicted"/>
<evidence type="ECO:0000256" key="2">
    <source>
        <dbReference type="ARBA" id="ARBA00022475"/>
    </source>
</evidence>
<dbReference type="EMBL" id="MEXN01000001">
    <property type="protein sequence ID" value="OGD04403.1"/>
    <property type="molecule type" value="Genomic_DNA"/>
</dbReference>
<dbReference type="SUPFAM" id="SSF53448">
    <property type="entry name" value="Nucleotide-diphospho-sugar transferases"/>
    <property type="match status" value="1"/>
</dbReference>
<evidence type="ECO:0000256" key="5">
    <source>
        <dbReference type="ARBA" id="ARBA00023136"/>
    </source>
</evidence>
<feature type="domain" description="Glycosyltransferase 2-like" evidence="6">
    <location>
        <begin position="9"/>
        <end position="162"/>
    </location>
</feature>
<comment type="caution">
    <text evidence="7">The sequence shown here is derived from an EMBL/GenBank/DDBJ whole genome shotgun (WGS) entry which is preliminary data.</text>
</comment>
<protein>
    <recommendedName>
        <fullName evidence="6">Glycosyltransferase 2-like domain-containing protein</fullName>
    </recommendedName>
</protein>
<gene>
    <name evidence="7" type="ORF">A2989_05235</name>
</gene>
<keyword evidence="5" id="KW-0472">Membrane</keyword>
<dbReference type="PANTHER" id="PTHR43646">
    <property type="entry name" value="GLYCOSYLTRANSFERASE"/>
    <property type="match status" value="1"/>
</dbReference>
<dbReference type="Gene3D" id="3.90.550.10">
    <property type="entry name" value="Spore Coat Polysaccharide Biosynthesis Protein SpsA, Chain A"/>
    <property type="match status" value="1"/>
</dbReference>
<accession>A0A1F4ZDM9</accession>
<dbReference type="GO" id="GO:0005886">
    <property type="term" value="C:plasma membrane"/>
    <property type="evidence" value="ECO:0007669"/>
    <property type="project" value="UniProtKB-SubCell"/>
</dbReference>
<evidence type="ECO:0000313" key="7">
    <source>
        <dbReference type="EMBL" id="OGD04403.1"/>
    </source>
</evidence>
<dbReference type="STRING" id="1797259.A2989_05235"/>
<dbReference type="Pfam" id="PF00535">
    <property type="entry name" value="Glycos_transf_2"/>
    <property type="match status" value="1"/>
</dbReference>
<evidence type="ECO:0000259" key="6">
    <source>
        <dbReference type="Pfam" id="PF00535"/>
    </source>
</evidence>